<dbReference type="RefSeq" id="XP_033774224.1">
    <property type="nucleotide sequence ID" value="XM_033918333.1"/>
</dbReference>
<feature type="transmembrane region" description="Helical" evidence="2">
    <location>
        <begin position="488"/>
        <end position="510"/>
    </location>
</feature>
<dbReference type="GO" id="GO:0030316">
    <property type="term" value="P:osteoclast differentiation"/>
    <property type="evidence" value="ECO:0007669"/>
    <property type="project" value="TreeGrafter"/>
</dbReference>
<feature type="region of interest" description="Disordered" evidence="1">
    <location>
        <begin position="383"/>
        <end position="415"/>
    </location>
</feature>
<dbReference type="PANTHER" id="PTHR10058">
    <property type="entry name" value="MACROPHAGE COLONY STIMULATING FACTOR"/>
    <property type="match status" value="1"/>
</dbReference>
<feature type="region of interest" description="Disordered" evidence="1">
    <location>
        <begin position="430"/>
        <end position="460"/>
    </location>
</feature>
<feature type="compositionally biased region" description="Basic and acidic residues" evidence="1">
    <location>
        <begin position="401"/>
        <end position="411"/>
    </location>
</feature>
<evidence type="ECO:0000313" key="4">
    <source>
        <dbReference type="Proteomes" id="UP000515159"/>
    </source>
</evidence>
<dbReference type="FunCoup" id="A0A6P8NTI8">
    <property type="interactions" value="1075"/>
</dbReference>
<dbReference type="GO" id="GO:0008083">
    <property type="term" value="F:growth factor activity"/>
    <property type="evidence" value="ECO:0007669"/>
    <property type="project" value="InterPro"/>
</dbReference>
<dbReference type="OrthoDB" id="9903914at2759"/>
<keyword evidence="2" id="KW-0812">Transmembrane</keyword>
<dbReference type="PANTHER" id="PTHR10058:SF0">
    <property type="entry name" value="MACROPHAGE COLONY-STIMULATING FACTOR 1"/>
    <property type="match status" value="1"/>
</dbReference>
<dbReference type="GeneID" id="117347418"/>
<dbReference type="GO" id="GO:0005125">
    <property type="term" value="F:cytokine activity"/>
    <property type="evidence" value="ECO:0007669"/>
    <property type="project" value="InterPro"/>
</dbReference>
<dbReference type="Pfam" id="PF05337">
    <property type="entry name" value="CSF-1"/>
    <property type="match status" value="1"/>
</dbReference>
<dbReference type="GO" id="GO:0045651">
    <property type="term" value="P:positive regulation of macrophage differentiation"/>
    <property type="evidence" value="ECO:0007669"/>
    <property type="project" value="TreeGrafter"/>
</dbReference>
<protein>
    <submittedName>
        <fullName evidence="5">Macrophage colony-stimulating factor 1</fullName>
    </submittedName>
</protein>
<evidence type="ECO:0000256" key="1">
    <source>
        <dbReference type="SAM" id="MobiDB-lite"/>
    </source>
</evidence>
<feature type="compositionally biased region" description="Basic and acidic residues" evidence="1">
    <location>
        <begin position="433"/>
        <end position="443"/>
    </location>
</feature>
<accession>A0A6P8NTI8</accession>
<organism evidence="4 5">
    <name type="scientific">Geotrypetes seraphini</name>
    <name type="common">Gaboon caecilian</name>
    <name type="synonym">Caecilia seraphini</name>
    <dbReference type="NCBI Taxonomy" id="260995"/>
    <lineage>
        <taxon>Eukaryota</taxon>
        <taxon>Metazoa</taxon>
        <taxon>Chordata</taxon>
        <taxon>Craniata</taxon>
        <taxon>Vertebrata</taxon>
        <taxon>Euteleostomi</taxon>
        <taxon>Amphibia</taxon>
        <taxon>Gymnophiona</taxon>
        <taxon>Geotrypetes</taxon>
    </lineage>
</organism>
<dbReference type="AlphaFoldDB" id="A0A6P8NTI8"/>
<evidence type="ECO:0000313" key="5">
    <source>
        <dbReference type="RefSeq" id="XP_033774224.1"/>
    </source>
</evidence>
<reference evidence="5" key="1">
    <citation type="submission" date="2025-08" db="UniProtKB">
        <authorList>
            <consortium name="RefSeq"/>
        </authorList>
    </citation>
    <scope>IDENTIFICATION</scope>
</reference>
<dbReference type="Gene3D" id="1.20.1250.10">
    <property type="match status" value="1"/>
</dbReference>
<evidence type="ECO:0000256" key="2">
    <source>
        <dbReference type="SAM" id="Phobius"/>
    </source>
</evidence>
<dbReference type="InParanoid" id="A0A6P8NTI8"/>
<dbReference type="CTD" id="1435"/>
<name>A0A6P8NTI8_GEOSA</name>
<gene>
    <name evidence="5" type="primary">CSF1</name>
</gene>
<keyword evidence="3" id="KW-0732">Signal</keyword>
<dbReference type="GO" id="GO:0005615">
    <property type="term" value="C:extracellular space"/>
    <property type="evidence" value="ECO:0007669"/>
    <property type="project" value="TreeGrafter"/>
</dbReference>
<evidence type="ECO:0000256" key="3">
    <source>
        <dbReference type="SAM" id="SignalP"/>
    </source>
</evidence>
<dbReference type="GO" id="GO:0016020">
    <property type="term" value="C:membrane"/>
    <property type="evidence" value="ECO:0007669"/>
    <property type="project" value="InterPro"/>
</dbReference>
<feature type="signal peptide" evidence="3">
    <location>
        <begin position="1"/>
        <end position="23"/>
    </location>
</feature>
<proteinExistence type="predicted"/>
<dbReference type="InterPro" id="IPR009079">
    <property type="entry name" value="4_helix_cytokine-like_core"/>
</dbReference>
<sequence length="544" mass="59485">MELSSSSTFQFIFSLVLATRLQATENIPCSILKIDSHLQFLDRLIDSQLQSSCTIIFDFVDPAQLTDEFCYVLLATEFLDDFFETHMKFKPGSLNYKDTDEMKSMLHKLQEEECIPTLKTGCCKKCAKTYTVSPQEMLEMVKAVIEKSPEYLQNITDQRVNSCMEQIEQCGSLQLPELTGPAQCDCSCPTQQNLLTTSSNWEHLPNSTTASSAAPTIMPASQGNKETSIPPNDFSDTMHTPVAISGTDFRASSSDQGSSKTPGESVNPSFILSPVTVESVPHRQKANTFSTEPPSAQFTLVIENQTTGHNNIWNTSSKNLISDGESVGITAMVPSVGIDSSQSHSSQPVFGSASQSAIVHRTSGKGSGDKVTAQKSLLSSVLQNNGPAVAPSRGTAFTASKKNEDPAKESRSPTVLTGLDQLIAKAMLPTKRHSSEFRSKGRGESAQSINEREENLAGPRSELYSFSVTDAGEERVQERLQPESQSSIVFSSVLPILAGLLLTLCGLLYYRHKSKLLQRMSTATLPEERPLNEVRMELQVQEIV</sequence>
<feature type="region of interest" description="Disordered" evidence="1">
    <location>
        <begin position="199"/>
        <end position="268"/>
    </location>
</feature>
<feature type="compositionally biased region" description="Polar residues" evidence="1">
    <location>
        <begin position="199"/>
        <end position="238"/>
    </location>
</feature>
<dbReference type="SUPFAM" id="SSF47266">
    <property type="entry name" value="4-helical cytokines"/>
    <property type="match status" value="1"/>
</dbReference>
<keyword evidence="2" id="KW-1133">Transmembrane helix</keyword>
<feature type="chain" id="PRO_5027909321" evidence="3">
    <location>
        <begin position="24"/>
        <end position="544"/>
    </location>
</feature>
<dbReference type="KEGG" id="gsh:117347418"/>
<dbReference type="Proteomes" id="UP000515159">
    <property type="component" value="Chromosome 13"/>
</dbReference>
<feature type="compositionally biased region" description="Polar residues" evidence="1">
    <location>
        <begin position="250"/>
        <end position="268"/>
    </location>
</feature>
<keyword evidence="2" id="KW-0472">Membrane</keyword>
<keyword evidence="4" id="KW-1185">Reference proteome</keyword>
<dbReference type="InterPro" id="IPR008001">
    <property type="entry name" value="MCSF-1"/>
</dbReference>